<dbReference type="InterPro" id="IPR044822">
    <property type="entry name" value="Myb_DNA-bind_4"/>
</dbReference>
<dbReference type="EMBL" id="KQ979833">
    <property type="protein sequence ID" value="KYN18885.1"/>
    <property type="molecule type" value="Genomic_DNA"/>
</dbReference>
<feature type="domain" description="Myb/SANT-like DNA-binding" evidence="2">
    <location>
        <begin position="98"/>
        <end position="170"/>
    </location>
</feature>
<name>A0A151J6Q4_9HYME</name>
<dbReference type="Gene3D" id="1.10.10.60">
    <property type="entry name" value="Homeodomain-like"/>
    <property type="match status" value="1"/>
</dbReference>
<reference evidence="3 4" key="1">
    <citation type="submission" date="2015-09" db="EMBL/GenBank/DDBJ databases">
        <title>Trachymyrmex cornetzi WGS genome.</title>
        <authorList>
            <person name="Nygaard S."/>
            <person name="Hu H."/>
            <person name="Boomsma J."/>
            <person name="Zhang G."/>
        </authorList>
    </citation>
    <scope>NUCLEOTIDE SEQUENCE [LARGE SCALE GENOMIC DNA]</scope>
    <source>
        <strain evidence="3">Tcor2-1</strain>
        <tissue evidence="3">Whole body</tissue>
    </source>
</reference>
<dbReference type="Pfam" id="PF13837">
    <property type="entry name" value="Myb_DNA-bind_4"/>
    <property type="match status" value="1"/>
</dbReference>
<dbReference type="Proteomes" id="UP000078492">
    <property type="component" value="Unassembled WGS sequence"/>
</dbReference>
<sequence>MDKGVLITLKDIDSNKTYTTLVSPKDAHRVKTDIVFASQLLSALKRSQGESNLLNSIQEESSSSNSIQGESSSSNSMALMASTSNAEIPESEQDSVFKWPHRAVLLLIEEYRKREEDITSGKMSQRRAWNSISEVLCSHGYDVTGPQCQSKFNGMKRTYKSIKDHNSKSGNNPLGLTLK</sequence>
<keyword evidence="4" id="KW-1185">Reference proteome</keyword>
<protein>
    <recommendedName>
        <fullName evidence="2">Myb/SANT-like DNA-binding domain-containing protein</fullName>
    </recommendedName>
</protein>
<organism evidence="3 4">
    <name type="scientific">Trachymyrmex cornetzi</name>
    <dbReference type="NCBI Taxonomy" id="471704"/>
    <lineage>
        <taxon>Eukaryota</taxon>
        <taxon>Metazoa</taxon>
        <taxon>Ecdysozoa</taxon>
        <taxon>Arthropoda</taxon>
        <taxon>Hexapoda</taxon>
        <taxon>Insecta</taxon>
        <taxon>Pterygota</taxon>
        <taxon>Neoptera</taxon>
        <taxon>Endopterygota</taxon>
        <taxon>Hymenoptera</taxon>
        <taxon>Apocrita</taxon>
        <taxon>Aculeata</taxon>
        <taxon>Formicoidea</taxon>
        <taxon>Formicidae</taxon>
        <taxon>Myrmicinae</taxon>
        <taxon>Trachymyrmex</taxon>
    </lineage>
</organism>
<gene>
    <name evidence="3" type="ORF">ALC57_08791</name>
</gene>
<dbReference type="PANTHER" id="PTHR47595:SF1">
    <property type="entry name" value="MYB_SANT-LIKE DNA-BINDING DOMAIN-CONTAINING PROTEIN"/>
    <property type="match status" value="1"/>
</dbReference>
<dbReference type="PANTHER" id="PTHR47595">
    <property type="entry name" value="HEAT SHOCK 70 KDA PROTEIN 14"/>
    <property type="match status" value="1"/>
</dbReference>
<evidence type="ECO:0000313" key="4">
    <source>
        <dbReference type="Proteomes" id="UP000078492"/>
    </source>
</evidence>
<proteinExistence type="predicted"/>
<accession>A0A151J6Q4</accession>
<evidence type="ECO:0000256" key="1">
    <source>
        <dbReference type="SAM" id="MobiDB-lite"/>
    </source>
</evidence>
<dbReference type="AlphaFoldDB" id="A0A151J6Q4"/>
<evidence type="ECO:0000313" key="3">
    <source>
        <dbReference type="EMBL" id="KYN18885.1"/>
    </source>
</evidence>
<evidence type="ECO:0000259" key="2">
    <source>
        <dbReference type="Pfam" id="PF13837"/>
    </source>
</evidence>
<feature type="region of interest" description="Disordered" evidence="1">
    <location>
        <begin position="56"/>
        <end position="85"/>
    </location>
</feature>